<dbReference type="Proteomes" id="UP001595932">
    <property type="component" value="Unassembled WGS sequence"/>
</dbReference>
<accession>A0ABV9M980</accession>
<keyword evidence="1" id="KW-0969">Cilium</keyword>
<dbReference type="EMBL" id="JBHSGL010000002">
    <property type="protein sequence ID" value="MFC4711675.1"/>
    <property type="molecule type" value="Genomic_DNA"/>
</dbReference>
<proteinExistence type="predicted"/>
<reference evidence="2" key="1">
    <citation type="journal article" date="2019" name="Int. J. Syst. Evol. Microbiol.">
        <title>The Global Catalogue of Microorganisms (GCM) 10K type strain sequencing project: providing services to taxonomists for standard genome sequencing and annotation.</title>
        <authorList>
            <consortium name="The Broad Institute Genomics Platform"/>
            <consortium name="The Broad Institute Genome Sequencing Center for Infectious Disease"/>
            <person name="Wu L."/>
            <person name="Ma J."/>
        </authorList>
    </citation>
    <scope>NUCLEOTIDE SEQUENCE [LARGE SCALE GENOMIC DNA]</scope>
    <source>
        <strain evidence="2">CGMCC 1.12151</strain>
    </source>
</reference>
<comment type="caution">
    <text evidence="1">The sequence shown here is derived from an EMBL/GenBank/DDBJ whole genome shotgun (WGS) entry which is preliminary data.</text>
</comment>
<name>A0ABV9M980_9BACL</name>
<keyword evidence="1" id="KW-0966">Cell projection</keyword>
<keyword evidence="1" id="KW-0282">Flagellum</keyword>
<protein>
    <submittedName>
        <fullName evidence="1">Flagellar protein</fullName>
    </submittedName>
</protein>
<organism evidence="1 2">
    <name type="scientific">Planococcus dechangensis</name>
    <dbReference type="NCBI Taxonomy" id="1176255"/>
    <lineage>
        <taxon>Bacteria</taxon>
        <taxon>Bacillati</taxon>
        <taxon>Bacillota</taxon>
        <taxon>Bacilli</taxon>
        <taxon>Bacillales</taxon>
        <taxon>Caryophanaceae</taxon>
        <taxon>Planococcus</taxon>
    </lineage>
</organism>
<evidence type="ECO:0000313" key="2">
    <source>
        <dbReference type="Proteomes" id="UP001595932"/>
    </source>
</evidence>
<sequence>MSSPQLENCPSCGALYLRDQIDCCLDCYRENEAAFKKVDAFLKNPEHRNASIEDVNAFTGVSVNKVVEFLKEGRIFAADYPLLGYPCAHCETLISRQLLCEGCQRTFRNEVQAILNDAQQTETVDKRQLANAQYWKMKK</sequence>
<gene>
    <name evidence="1" type="ORF">ACFO5U_02310</name>
</gene>
<evidence type="ECO:0000313" key="1">
    <source>
        <dbReference type="EMBL" id="MFC4711675.1"/>
    </source>
</evidence>
<keyword evidence="2" id="KW-1185">Reference proteome</keyword>